<evidence type="ECO:0000313" key="7">
    <source>
        <dbReference type="Proteomes" id="UP000198304"/>
    </source>
</evidence>
<organism evidence="6 7">
    <name type="scientific">Anaerovirgula multivorans</name>
    <dbReference type="NCBI Taxonomy" id="312168"/>
    <lineage>
        <taxon>Bacteria</taxon>
        <taxon>Bacillati</taxon>
        <taxon>Bacillota</taxon>
        <taxon>Clostridia</taxon>
        <taxon>Peptostreptococcales</taxon>
        <taxon>Natronincolaceae</taxon>
        <taxon>Anaerovirgula</taxon>
    </lineage>
</organism>
<dbReference type="EMBL" id="FZOJ01000021">
    <property type="protein sequence ID" value="SNS79765.1"/>
    <property type="molecule type" value="Genomic_DNA"/>
</dbReference>
<feature type="domain" description="CusB-like beta-barrel" evidence="4">
    <location>
        <begin position="259"/>
        <end position="332"/>
    </location>
</feature>
<dbReference type="InterPro" id="IPR058637">
    <property type="entry name" value="YknX-like_C"/>
</dbReference>
<dbReference type="NCBIfam" id="TIGR01730">
    <property type="entry name" value="RND_mfp"/>
    <property type="match status" value="1"/>
</dbReference>
<feature type="domain" description="YknX-like C-terminal permuted SH3-like" evidence="5">
    <location>
        <begin position="339"/>
        <end position="406"/>
    </location>
</feature>
<evidence type="ECO:0000256" key="2">
    <source>
        <dbReference type="ARBA" id="ARBA00022448"/>
    </source>
</evidence>
<dbReference type="Gene3D" id="1.10.287.470">
    <property type="entry name" value="Helix hairpin bin"/>
    <property type="match status" value="1"/>
</dbReference>
<dbReference type="Gene3D" id="2.40.30.170">
    <property type="match status" value="1"/>
</dbReference>
<dbReference type="PANTHER" id="PTHR30469:SF33">
    <property type="entry name" value="SLR1207 PROTEIN"/>
    <property type="match status" value="1"/>
</dbReference>
<evidence type="ECO:0000256" key="3">
    <source>
        <dbReference type="SAM" id="Coils"/>
    </source>
</evidence>
<dbReference type="InterPro" id="IPR006143">
    <property type="entry name" value="RND_pump_MFP"/>
</dbReference>
<dbReference type="Pfam" id="PF25989">
    <property type="entry name" value="YknX_C"/>
    <property type="match status" value="1"/>
</dbReference>
<dbReference type="Pfam" id="PF25954">
    <property type="entry name" value="Beta-barrel_RND_2"/>
    <property type="match status" value="1"/>
</dbReference>
<dbReference type="Proteomes" id="UP000198304">
    <property type="component" value="Unassembled WGS sequence"/>
</dbReference>
<dbReference type="FunFam" id="2.40.420.20:FF:000006">
    <property type="entry name" value="RND family efflux transporter MFP subunit"/>
    <property type="match status" value="1"/>
</dbReference>
<evidence type="ECO:0000256" key="1">
    <source>
        <dbReference type="ARBA" id="ARBA00009477"/>
    </source>
</evidence>
<reference evidence="6 7" key="1">
    <citation type="submission" date="2017-06" db="EMBL/GenBank/DDBJ databases">
        <authorList>
            <person name="Kim H.J."/>
            <person name="Triplett B.A."/>
        </authorList>
    </citation>
    <scope>NUCLEOTIDE SEQUENCE [LARGE SCALE GENOMIC DNA]</scope>
    <source>
        <strain evidence="6 7">SCA</strain>
    </source>
</reference>
<gene>
    <name evidence="6" type="ORF">SAMN05446037_102158</name>
</gene>
<dbReference type="PROSITE" id="PS51257">
    <property type="entry name" value="PROKAR_LIPOPROTEIN"/>
    <property type="match status" value="1"/>
</dbReference>
<accession>A0A239HF36</accession>
<keyword evidence="2" id="KW-0813">Transport</keyword>
<keyword evidence="3" id="KW-0175">Coiled coil</keyword>
<dbReference type="Gene3D" id="2.40.50.100">
    <property type="match status" value="1"/>
</dbReference>
<dbReference type="RefSeq" id="WP_176431445.1">
    <property type="nucleotide sequence ID" value="NZ_FZOJ01000021.1"/>
</dbReference>
<dbReference type="AlphaFoldDB" id="A0A239HF36"/>
<feature type="coiled-coil region" evidence="3">
    <location>
        <begin position="124"/>
        <end position="158"/>
    </location>
</feature>
<dbReference type="SUPFAM" id="SSF111369">
    <property type="entry name" value="HlyD-like secretion proteins"/>
    <property type="match status" value="2"/>
</dbReference>
<sequence>MSKRFIVLFGLILLLNSLLVGCSGKSLETQADQENIFAVEVMKPSLGDISQSITLSGQLQAIDTVTVIPEIQGLLEVKTLAVQLGDFVRKGDVLFTLDTESVEDQVSSRKLSYETNLANYKFQKKLLDEQIEDARLTYENAKKSYENAKINFERIEKLFEAGGASQQDYEQAKLSASDIPYQQAKLSYENKKASETQLQYLEAQLEETKLAYNNSSKDLNNTIITAPIDGIVSSIDIQEKGLISAQPALTITDISSLEVVMKVTEATINKIMAAGNVQLMIPSISDEIVIGSIKAVNPVPDPVSQLYTVKVTVENPEDVIKPGMFAQVYIHTNEKSDIVTLPSAAVLQEDKDFYVFLVKEERAVRKAVEIGLDNGELVEITAGLAPEDAVIVKGQDFLKDGYKIKIVRGEF</sequence>
<name>A0A239HF36_9FIRM</name>
<comment type="similarity">
    <text evidence="1">Belongs to the membrane fusion protein (MFP) (TC 8.A.1) family.</text>
</comment>
<dbReference type="GO" id="GO:0015562">
    <property type="term" value="F:efflux transmembrane transporter activity"/>
    <property type="evidence" value="ECO:0007669"/>
    <property type="project" value="TreeGrafter"/>
</dbReference>
<evidence type="ECO:0000259" key="5">
    <source>
        <dbReference type="Pfam" id="PF25989"/>
    </source>
</evidence>
<evidence type="ECO:0000259" key="4">
    <source>
        <dbReference type="Pfam" id="PF25954"/>
    </source>
</evidence>
<dbReference type="GO" id="GO:1990281">
    <property type="term" value="C:efflux pump complex"/>
    <property type="evidence" value="ECO:0007669"/>
    <property type="project" value="TreeGrafter"/>
</dbReference>
<dbReference type="InterPro" id="IPR058792">
    <property type="entry name" value="Beta-barrel_RND_2"/>
</dbReference>
<evidence type="ECO:0000313" key="6">
    <source>
        <dbReference type="EMBL" id="SNS79765.1"/>
    </source>
</evidence>
<protein>
    <submittedName>
        <fullName evidence="6">RND family efflux transporter, MFP subunit</fullName>
    </submittedName>
</protein>
<proteinExistence type="inferred from homology"/>
<dbReference type="PANTHER" id="PTHR30469">
    <property type="entry name" value="MULTIDRUG RESISTANCE PROTEIN MDTA"/>
    <property type="match status" value="1"/>
</dbReference>
<keyword evidence="7" id="KW-1185">Reference proteome</keyword>
<dbReference type="Gene3D" id="2.40.420.20">
    <property type="match status" value="1"/>
</dbReference>